<evidence type="ECO:0000313" key="1">
    <source>
        <dbReference type="EMBL" id="PHJ18600.1"/>
    </source>
</evidence>
<dbReference type="GeneID" id="94430934"/>
<gene>
    <name evidence="1" type="ORF">CSUI_007578</name>
</gene>
<dbReference type="EMBL" id="MIGC01004025">
    <property type="protein sequence ID" value="PHJ18600.1"/>
    <property type="molecule type" value="Genomic_DNA"/>
</dbReference>
<name>A0A2C6KDH1_9APIC</name>
<dbReference type="RefSeq" id="XP_067920306.1">
    <property type="nucleotide sequence ID" value="XM_068067723.1"/>
</dbReference>
<protein>
    <submittedName>
        <fullName evidence="1">Uncharacterized protein</fullName>
    </submittedName>
</protein>
<keyword evidence="2" id="KW-1185">Reference proteome</keyword>
<dbReference type="AlphaFoldDB" id="A0A2C6KDH1"/>
<proteinExistence type="predicted"/>
<sequence length="64" mass="7429">MPLRNPLPRNLLPREDVPDEACEVALSLWTSVRLKPLSPGDRLREMEEEELSRRLLSFRLGRSS</sequence>
<organism evidence="1 2">
    <name type="scientific">Cystoisospora suis</name>
    <dbReference type="NCBI Taxonomy" id="483139"/>
    <lineage>
        <taxon>Eukaryota</taxon>
        <taxon>Sar</taxon>
        <taxon>Alveolata</taxon>
        <taxon>Apicomplexa</taxon>
        <taxon>Conoidasida</taxon>
        <taxon>Coccidia</taxon>
        <taxon>Eucoccidiorida</taxon>
        <taxon>Eimeriorina</taxon>
        <taxon>Sarcocystidae</taxon>
        <taxon>Cystoisospora</taxon>
    </lineage>
</organism>
<evidence type="ECO:0000313" key="2">
    <source>
        <dbReference type="Proteomes" id="UP000221165"/>
    </source>
</evidence>
<dbReference type="VEuPathDB" id="ToxoDB:CSUI_007578"/>
<dbReference type="Proteomes" id="UP000221165">
    <property type="component" value="Unassembled WGS sequence"/>
</dbReference>
<comment type="caution">
    <text evidence="1">The sequence shown here is derived from an EMBL/GenBank/DDBJ whole genome shotgun (WGS) entry which is preliminary data.</text>
</comment>
<accession>A0A2C6KDH1</accession>
<reference evidence="1 2" key="1">
    <citation type="journal article" date="2017" name="Int. J. Parasitol.">
        <title>The genome of the protozoan parasite Cystoisospora suis and a reverse vaccinology approach to identify vaccine candidates.</title>
        <authorList>
            <person name="Palmieri N."/>
            <person name="Shrestha A."/>
            <person name="Ruttkowski B."/>
            <person name="Beck T."/>
            <person name="Vogl C."/>
            <person name="Tomley F."/>
            <person name="Blake D.P."/>
            <person name="Joachim A."/>
        </authorList>
    </citation>
    <scope>NUCLEOTIDE SEQUENCE [LARGE SCALE GENOMIC DNA]</scope>
    <source>
        <strain evidence="1 2">Wien I</strain>
    </source>
</reference>